<dbReference type="PROSITE" id="PS50222">
    <property type="entry name" value="EF_HAND_2"/>
    <property type="match status" value="2"/>
</dbReference>
<evidence type="ECO:0000256" key="4">
    <source>
        <dbReference type="ARBA" id="ARBA00023002"/>
    </source>
</evidence>
<comment type="similarity">
    <text evidence="1">Belongs to the short-chain dehydrogenases/reductases (SDR) family.</text>
</comment>
<dbReference type="SUPFAM" id="SSF51735">
    <property type="entry name" value="NAD(P)-binding Rossmann-fold domains"/>
    <property type="match status" value="1"/>
</dbReference>
<dbReference type="GO" id="GO:0005783">
    <property type="term" value="C:endoplasmic reticulum"/>
    <property type="evidence" value="ECO:0007669"/>
    <property type="project" value="TreeGrafter"/>
</dbReference>
<gene>
    <name evidence="6" type="ORF">EVG20_g229</name>
</gene>
<dbReference type="GO" id="GO:0005509">
    <property type="term" value="F:calcium ion binding"/>
    <property type="evidence" value="ECO:0007669"/>
    <property type="project" value="InterPro"/>
</dbReference>
<dbReference type="FunFam" id="1.10.238.10:FF:000001">
    <property type="entry name" value="Calmodulin 1"/>
    <property type="match status" value="1"/>
</dbReference>
<feature type="domain" description="EF-hand" evidence="5">
    <location>
        <begin position="360"/>
        <end position="395"/>
    </location>
</feature>
<keyword evidence="2" id="KW-0106">Calcium</keyword>
<evidence type="ECO:0000313" key="7">
    <source>
        <dbReference type="Proteomes" id="UP000298327"/>
    </source>
</evidence>
<comment type="caution">
    <text evidence="6">The sequence shown here is derived from an EMBL/GenBank/DDBJ whole genome shotgun (WGS) entry which is preliminary data.</text>
</comment>
<accession>A0A4Y9ZFW6</accession>
<dbReference type="InterPro" id="IPR018247">
    <property type="entry name" value="EF_Hand_1_Ca_BS"/>
</dbReference>
<evidence type="ECO:0000259" key="5">
    <source>
        <dbReference type="PROSITE" id="PS50222"/>
    </source>
</evidence>
<dbReference type="PANTHER" id="PTHR44169">
    <property type="entry name" value="NADPH-DEPENDENT 1-ACYLDIHYDROXYACETONE PHOSPHATE REDUCTASE"/>
    <property type="match status" value="1"/>
</dbReference>
<keyword evidence="7" id="KW-1185">Reference proteome</keyword>
<sequence>MAAKVVLVTGCSAGGIGFSLCEEFAARGCIVYATARNTDKMKGFTKPNIHPLSMDVNSDGDVRRVVDTIITEQGKIDIVVNNAGIACHGPTLEISLEDVREAFETNVFAILRTCKTVFPHMAARKQGKFINIGSIVGNIPTPWAGIYGSTKAAVSFITQTLQMECRPFNIDVMLVASGGVKSNIASNYMTKFELRPDSLYKPYLNNILGRITSSQAAGTMSTDVFARGVVDAALARKPRFYLTLGAGSWMFKFFEWLPRLFVLNILWRHLSAGVKISQNREEIVFSGDGAHVYASSSDCLFPMVQLCQCSLFQPPRCTCFTMSRYPEYLSPNITPTKQSKSQKSRARREPSGVFSLFQAPQVQQFKEAFSLIDQDHDGVVSEQDLKEIFGSLGITPTKRMLDELLTARPGGHDRMGSASSADDSSDRGINFAMFLTMMSEHLFEFDTEAELVEAFACFDEGDTGTVKGDEIRKWLSETGDRMDQAEIDRFLKGSFSDHHGNFKYKEWVKVLRVNEDGDSEVQA</sequence>
<dbReference type="OrthoDB" id="2102561at2759"/>
<dbReference type="Gene3D" id="1.10.238.10">
    <property type="entry name" value="EF-hand"/>
    <property type="match status" value="2"/>
</dbReference>
<dbReference type="Pfam" id="PF13405">
    <property type="entry name" value="EF-hand_6"/>
    <property type="match status" value="1"/>
</dbReference>
<dbReference type="SUPFAM" id="SSF47473">
    <property type="entry name" value="EF-hand"/>
    <property type="match status" value="1"/>
</dbReference>
<organism evidence="6 7">
    <name type="scientific">Dentipellis fragilis</name>
    <dbReference type="NCBI Taxonomy" id="205917"/>
    <lineage>
        <taxon>Eukaryota</taxon>
        <taxon>Fungi</taxon>
        <taxon>Dikarya</taxon>
        <taxon>Basidiomycota</taxon>
        <taxon>Agaricomycotina</taxon>
        <taxon>Agaricomycetes</taxon>
        <taxon>Russulales</taxon>
        <taxon>Hericiaceae</taxon>
        <taxon>Dentipellis</taxon>
    </lineage>
</organism>
<dbReference type="InterPro" id="IPR002347">
    <property type="entry name" value="SDR_fam"/>
</dbReference>
<protein>
    <recommendedName>
        <fullName evidence="5">EF-hand domain-containing protein</fullName>
    </recommendedName>
</protein>
<feature type="domain" description="EF-hand" evidence="5">
    <location>
        <begin position="446"/>
        <end position="481"/>
    </location>
</feature>
<dbReference type="SMART" id="SM00054">
    <property type="entry name" value="EFh"/>
    <property type="match status" value="2"/>
</dbReference>
<dbReference type="PROSITE" id="PS00018">
    <property type="entry name" value="EF_HAND_1"/>
    <property type="match status" value="1"/>
</dbReference>
<proteinExistence type="inferred from homology"/>
<dbReference type="PANTHER" id="PTHR44169:SF6">
    <property type="entry name" value="NADPH-DEPENDENT 1-ACYLDIHYDROXYACETONE PHOSPHATE REDUCTASE"/>
    <property type="match status" value="1"/>
</dbReference>
<dbReference type="EMBL" id="SEOQ01000005">
    <property type="protein sequence ID" value="TFY72793.1"/>
    <property type="molecule type" value="Genomic_DNA"/>
</dbReference>
<dbReference type="InterPro" id="IPR036291">
    <property type="entry name" value="NAD(P)-bd_dom_sf"/>
</dbReference>
<dbReference type="PRINTS" id="PR00080">
    <property type="entry name" value="SDRFAMILY"/>
</dbReference>
<reference evidence="6 7" key="1">
    <citation type="submission" date="2019-02" db="EMBL/GenBank/DDBJ databases">
        <title>Genome sequencing of the rare red list fungi Dentipellis fragilis.</title>
        <authorList>
            <person name="Buettner E."/>
            <person name="Kellner H."/>
        </authorList>
    </citation>
    <scope>NUCLEOTIDE SEQUENCE [LARGE SCALE GENOMIC DNA]</scope>
    <source>
        <strain evidence="6 7">DSM 105465</strain>
    </source>
</reference>
<evidence type="ECO:0000256" key="2">
    <source>
        <dbReference type="ARBA" id="ARBA00022837"/>
    </source>
</evidence>
<dbReference type="CDD" id="cd00051">
    <property type="entry name" value="EFh"/>
    <property type="match status" value="1"/>
</dbReference>
<dbReference type="AlphaFoldDB" id="A0A4Y9ZFW6"/>
<dbReference type="STRING" id="205917.A0A4Y9ZFW6"/>
<keyword evidence="3" id="KW-0521">NADP</keyword>
<dbReference type="PROSITE" id="PS00061">
    <property type="entry name" value="ADH_SHORT"/>
    <property type="match status" value="1"/>
</dbReference>
<dbReference type="InterPro" id="IPR020904">
    <property type="entry name" value="Sc_DH/Rdtase_CS"/>
</dbReference>
<dbReference type="FunFam" id="3.40.50.720:FF:000261">
    <property type="entry name" value="NADPH-dependent 1-acyldihydroxyacetone phosphate reductase"/>
    <property type="match status" value="1"/>
</dbReference>
<dbReference type="Gene3D" id="3.40.50.720">
    <property type="entry name" value="NAD(P)-binding Rossmann-like Domain"/>
    <property type="match status" value="1"/>
</dbReference>
<dbReference type="Pfam" id="PF00106">
    <property type="entry name" value="adh_short"/>
    <property type="match status" value="1"/>
</dbReference>
<evidence type="ECO:0000256" key="1">
    <source>
        <dbReference type="ARBA" id="ARBA00006484"/>
    </source>
</evidence>
<dbReference type="Proteomes" id="UP000298327">
    <property type="component" value="Unassembled WGS sequence"/>
</dbReference>
<evidence type="ECO:0000313" key="6">
    <source>
        <dbReference type="EMBL" id="TFY72793.1"/>
    </source>
</evidence>
<evidence type="ECO:0000256" key="3">
    <source>
        <dbReference type="ARBA" id="ARBA00022857"/>
    </source>
</evidence>
<dbReference type="CDD" id="cd05374">
    <property type="entry name" value="17beta-HSD-like_SDR_c"/>
    <property type="match status" value="1"/>
</dbReference>
<keyword evidence="4" id="KW-0560">Oxidoreductase</keyword>
<dbReference type="PRINTS" id="PR00081">
    <property type="entry name" value="GDHRDH"/>
</dbReference>
<name>A0A4Y9ZFW6_9AGAM</name>
<dbReference type="InterPro" id="IPR002048">
    <property type="entry name" value="EF_hand_dom"/>
</dbReference>
<dbReference type="InterPro" id="IPR011992">
    <property type="entry name" value="EF-hand-dom_pair"/>
</dbReference>
<dbReference type="GO" id="GO:0016491">
    <property type="term" value="F:oxidoreductase activity"/>
    <property type="evidence" value="ECO:0007669"/>
    <property type="project" value="UniProtKB-KW"/>
</dbReference>